<dbReference type="EMBL" id="AYKH01000001">
    <property type="protein sequence ID" value="ROO30495.1"/>
    <property type="molecule type" value="Genomic_DNA"/>
</dbReference>
<gene>
    <name evidence="6" type="ORF">SAOR_01385</name>
</gene>
<comment type="caution">
    <text evidence="6">The sequence shown here is derived from an EMBL/GenBank/DDBJ whole genome shotgun (WGS) entry which is preliminary data.</text>
</comment>
<dbReference type="PROSITE" id="PS50887">
    <property type="entry name" value="GGDEF"/>
    <property type="match status" value="1"/>
</dbReference>
<evidence type="ECO:0000313" key="6">
    <source>
        <dbReference type="EMBL" id="ROO30495.1"/>
    </source>
</evidence>
<evidence type="ECO:0000256" key="3">
    <source>
        <dbReference type="ARBA" id="ARBA00034247"/>
    </source>
</evidence>
<dbReference type="PANTHER" id="PTHR45138:SF9">
    <property type="entry name" value="DIGUANYLATE CYCLASE DGCM-RELATED"/>
    <property type="match status" value="1"/>
</dbReference>
<dbReference type="GO" id="GO:0005886">
    <property type="term" value="C:plasma membrane"/>
    <property type="evidence" value="ECO:0007669"/>
    <property type="project" value="TreeGrafter"/>
</dbReference>
<feature type="transmembrane region" description="Helical" evidence="4">
    <location>
        <begin position="121"/>
        <end position="143"/>
    </location>
</feature>
<comment type="catalytic activity">
    <reaction evidence="3">
        <text>2 GTP = 3',3'-c-di-GMP + 2 diphosphate</text>
        <dbReference type="Rhea" id="RHEA:24898"/>
        <dbReference type="ChEBI" id="CHEBI:33019"/>
        <dbReference type="ChEBI" id="CHEBI:37565"/>
        <dbReference type="ChEBI" id="CHEBI:58805"/>
        <dbReference type="EC" id="2.7.7.65"/>
    </reaction>
</comment>
<sequence>MNRASPDQGMPLSHQHRRQLLRLLLAFTAFFGAIFVVVNFFAERYWLMTIEAALVLLVLLMLPIVQGTYHLRRWCLFYLVSLYAATIYALASPTTSITVFSWVMVMPITAHLLLGRRWGGLFSAFYLAVAGGLFLWRFGTALVVSSPGATANVLAVTAWGYMFSHFYEARRESAERELSQQALTDPLTGLPNRAQLEQAFQRAAGEGALPLSLLMLDLDYFKRINDAHGHATGDAVLRRIAETLREQTRQQDVACRLGGEEFCVLLPRTDVSQARHLAERLRAVIEALRCHHNDAVLALTASIGVACTTTPGEQLDPMLHIADKKLYEAKFGGRNRVVY</sequence>
<keyword evidence="4" id="KW-1133">Transmembrane helix</keyword>
<dbReference type="PANTHER" id="PTHR45138">
    <property type="entry name" value="REGULATORY COMPONENTS OF SENSORY TRANSDUCTION SYSTEM"/>
    <property type="match status" value="1"/>
</dbReference>
<dbReference type="GO" id="GO:1902201">
    <property type="term" value="P:negative regulation of bacterial-type flagellum-dependent cell motility"/>
    <property type="evidence" value="ECO:0007669"/>
    <property type="project" value="TreeGrafter"/>
</dbReference>
<dbReference type="AlphaFoldDB" id="A0A423PY37"/>
<reference evidence="6 7" key="1">
    <citation type="submission" date="2013-10" db="EMBL/GenBank/DDBJ databases">
        <title>Salinisphaera orenii MK-B5 Genome Sequencing.</title>
        <authorList>
            <person name="Lai Q."/>
            <person name="Li C."/>
            <person name="Shao Z."/>
        </authorList>
    </citation>
    <scope>NUCLEOTIDE SEQUENCE [LARGE SCALE GENOMIC DNA]</scope>
    <source>
        <strain evidence="6 7">MK-B5</strain>
    </source>
</reference>
<keyword evidence="7" id="KW-1185">Reference proteome</keyword>
<dbReference type="InterPro" id="IPR000160">
    <property type="entry name" value="GGDEF_dom"/>
</dbReference>
<protein>
    <recommendedName>
        <fullName evidence="2">diguanylate cyclase</fullName>
        <ecNumber evidence="2">2.7.7.65</ecNumber>
    </recommendedName>
</protein>
<dbReference type="Proteomes" id="UP000283993">
    <property type="component" value="Unassembled WGS sequence"/>
</dbReference>
<dbReference type="InterPro" id="IPR029787">
    <property type="entry name" value="Nucleotide_cyclase"/>
</dbReference>
<dbReference type="InterPro" id="IPR050469">
    <property type="entry name" value="Diguanylate_Cyclase"/>
</dbReference>
<dbReference type="InterPro" id="IPR043128">
    <property type="entry name" value="Rev_trsase/Diguanyl_cyclase"/>
</dbReference>
<dbReference type="NCBIfam" id="TIGR00254">
    <property type="entry name" value="GGDEF"/>
    <property type="match status" value="1"/>
</dbReference>
<dbReference type="GO" id="GO:0043709">
    <property type="term" value="P:cell adhesion involved in single-species biofilm formation"/>
    <property type="evidence" value="ECO:0007669"/>
    <property type="project" value="TreeGrafter"/>
</dbReference>
<keyword evidence="4" id="KW-0472">Membrane</keyword>
<feature type="domain" description="GGDEF" evidence="5">
    <location>
        <begin position="209"/>
        <end position="339"/>
    </location>
</feature>
<evidence type="ECO:0000256" key="2">
    <source>
        <dbReference type="ARBA" id="ARBA00012528"/>
    </source>
</evidence>
<dbReference type="FunFam" id="3.30.70.270:FF:000001">
    <property type="entry name" value="Diguanylate cyclase domain protein"/>
    <property type="match status" value="1"/>
</dbReference>
<keyword evidence="4" id="KW-0812">Transmembrane</keyword>
<dbReference type="RefSeq" id="WP_123629876.1">
    <property type="nucleotide sequence ID" value="NZ_AYKH01000001.1"/>
</dbReference>
<evidence type="ECO:0000313" key="7">
    <source>
        <dbReference type="Proteomes" id="UP000283993"/>
    </source>
</evidence>
<evidence type="ECO:0000259" key="5">
    <source>
        <dbReference type="PROSITE" id="PS50887"/>
    </source>
</evidence>
<proteinExistence type="predicted"/>
<dbReference type="InterPro" id="IPR048435">
    <property type="entry name" value="MASE6"/>
</dbReference>
<evidence type="ECO:0000256" key="4">
    <source>
        <dbReference type="SAM" id="Phobius"/>
    </source>
</evidence>
<dbReference type="Pfam" id="PF00990">
    <property type="entry name" value="GGDEF"/>
    <property type="match status" value="1"/>
</dbReference>
<dbReference type="CDD" id="cd01949">
    <property type="entry name" value="GGDEF"/>
    <property type="match status" value="1"/>
</dbReference>
<feature type="transmembrane region" description="Helical" evidence="4">
    <location>
        <begin position="20"/>
        <end position="38"/>
    </location>
</feature>
<feature type="transmembrane region" description="Helical" evidence="4">
    <location>
        <begin position="149"/>
        <end position="167"/>
    </location>
</feature>
<evidence type="ECO:0000256" key="1">
    <source>
        <dbReference type="ARBA" id="ARBA00001946"/>
    </source>
</evidence>
<dbReference type="GO" id="GO:0052621">
    <property type="term" value="F:diguanylate cyclase activity"/>
    <property type="evidence" value="ECO:0007669"/>
    <property type="project" value="UniProtKB-EC"/>
</dbReference>
<feature type="transmembrane region" description="Helical" evidence="4">
    <location>
        <begin position="74"/>
        <end position="91"/>
    </location>
</feature>
<feature type="transmembrane region" description="Helical" evidence="4">
    <location>
        <begin position="44"/>
        <end position="62"/>
    </location>
</feature>
<name>A0A423PY37_9GAMM</name>
<organism evidence="6 7">
    <name type="scientific">Salinisphaera orenii MK-B5</name>
    <dbReference type="NCBI Taxonomy" id="856730"/>
    <lineage>
        <taxon>Bacteria</taxon>
        <taxon>Pseudomonadati</taxon>
        <taxon>Pseudomonadota</taxon>
        <taxon>Gammaproteobacteria</taxon>
        <taxon>Salinisphaerales</taxon>
        <taxon>Salinisphaeraceae</taxon>
        <taxon>Salinisphaera</taxon>
    </lineage>
</organism>
<comment type="cofactor">
    <cofactor evidence="1">
        <name>Mg(2+)</name>
        <dbReference type="ChEBI" id="CHEBI:18420"/>
    </cofactor>
</comment>
<dbReference type="SMART" id="SM00267">
    <property type="entry name" value="GGDEF"/>
    <property type="match status" value="1"/>
</dbReference>
<dbReference type="EC" id="2.7.7.65" evidence="2"/>
<dbReference type="Gene3D" id="3.30.70.270">
    <property type="match status" value="1"/>
</dbReference>
<dbReference type="SUPFAM" id="SSF55073">
    <property type="entry name" value="Nucleotide cyclase"/>
    <property type="match status" value="1"/>
</dbReference>
<accession>A0A423PY37</accession>
<dbReference type="Pfam" id="PF20966">
    <property type="entry name" value="MASE6"/>
    <property type="match status" value="1"/>
</dbReference>